<proteinExistence type="predicted"/>
<feature type="region of interest" description="Disordered" evidence="1">
    <location>
        <begin position="588"/>
        <end position="608"/>
    </location>
</feature>
<feature type="region of interest" description="Disordered" evidence="1">
    <location>
        <begin position="646"/>
        <end position="665"/>
    </location>
</feature>
<feature type="region of interest" description="Disordered" evidence="1">
    <location>
        <begin position="418"/>
        <end position="450"/>
    </location>
</feature>
<sequence>MSSVEGERHNGSASDLPLEGAVFTRVREDTKEGVKGFLDNPLIPSEAQSWFDGGGNVGVALGREPPNGTRLVAFDVEQRGVLPDRLRDIVDQHALATWDTVHEGRNRLVKVSEEAYQLLDSVKTKHDLTDDGDHDLELLTDGHVLAPGSEIDHGRCRPSKPCNGSGRGSYRLVATDPDAPKLRRETAREILDILGVVPAEDVSTGTSGHAAIEVLTEVDEELADVGDAFLRDLQHEHTPGFNSLVGMQQGGDGGYENLLWKEGEDGPKIDRSLQELMALTRLYEVVVYFGNEEGQRAKQITRATFERYVHGHKYTEDGQVRRWLEEGESYKRDRLGRAFEAADRGKFQRFLNRQEGDDRERWGDYSVVTYGHVRFAVNLLVGKITVDPEDPDLDGIRDTAAVLYEFDLDRDRLAELLDNPPTPVHGTTPNSGCVPTRESPHDGGKIGEHENRRPEVENMGEGVGNHGYPEQNEVVEACQQLDPSRDRDTHEEALRRLRRDGIVKQARVGRKYLVYPSTLPDPENACCVKCNGEEYDPREETERSSGEVHLRTDGGTDMSTTTSTNESSTDNKYTPETLRERFPTVVRGEGRKSKKHHIPDEDSDDVEPLCGTYQPAEWIEKEIHVFPLDWHPWCEACLKKLREQERADQGQQGDGHGNVLEAEWG</sequence>
<name>A0A8T8WFD3_9EURY</name>
<dbReference type="KEGG" id="hmp:K6T50_05205"/>
<keyword evidence="3" id="KW-1185">Reference proteome</keyword>
<feature type="compositionally biased region" description="Basic and acidic residues" evidence="1">
    <location>
        <begin position="538"/>
        <end position="554"/>
    </location>
</feature>
<organism evidence="2 3">
    <name type="scientific">Halobaculum magnesiiphilum</name>
    <dbReference type="NCBI Taxonomy" id="1017351"/>
    <lineage>
        <taxon>Archaea</taxon>
        <taxon>Methanobacteriati</taxon>
        <taxon>Methanobacteriota</taxon>
        <taxon>Stenosarchaea group</taxon>
        <taxon>Halobacteria</taxon>
        <taxon>Halobacteriales</taxon>
        <taxon>Haloferacaceae</taxon>
        <taxon>Halobaculum</taxon>
    </lineage>
</organism>
<feature type="compositionally biased region" description="Basic and acidic residues" evidence="1">
    <location>
        <begin position="438"/>
        <end position="450"/>
    </location>
</feature>
<accession>A0A8T8WFD3</accession>
<evidence type="ECO:0000256" key="1">
    <source>
        <dbReference type="SAM" id="MobiDB-lite"/>
    </source>
</evidence>
<dbReference type="GeneID" id="67177517"/>
<dbReference type="Proteomes" id="UP000826254">
    <property type="component" value="Chromosome"/>
</dbReference>
<dbReference type="RefSeq" id="WP_222608340.1">
    <property type="nucleotide sequence ID" value="NZ_CP081958.1"/>
</dbReference>
<feature type="compositionally biased region" description="Low complexity" evidence="1">
    <location>
        <begin position="555"/>
        <end position="571"/>
    </location>
</feature>
<evidence type="ECO:0000313" key="2">
    <source>
        <dbReference type="EMBL" id="QZP38540.1"/>
    </source>
</evidence>
<evidence type="ECO:0000313" key="3">
    <source>
        <dbReference type="Proteomes" id="UP000826254"/>
    </source>
</evidence>
<reference evidence="2 3" key="1">
    <citation type="journal article" date="2021" name="Int. J. Syst. Evol. Microbiol.">
        <title>Halobaculum halophilum sp. nov. and Halobaculum salinum sp. nov., isolated from salt lake and saline soil.</title>
        <authorList>
            <person name="Cui H.L."/>
            <person name="Shi X.W."/>
            <person name="Yin X.M."/>
            <person name="Yang X.Y."/>
            <person name="Hou J."/>
            <person name="Zhu L."/>
        </authorList>
    </citation>
    <scope>NUCLEOTIDE SEQUENCE [LARGE SCALE GENOMIC DNA]</scope>
    <source>
        <strain evidence="2 3">NBRC 109044</strain>
    </source>
</reference>
<dbReference type="AlphaFoldDB" id="A0A8T8WFD3"/>
<dbReference type="EMBL" id="CP081958">
    <property type="protein sequence ID" value="QZP38540.1"/>
    <property type="molecule type" value="Genomic_DNA"/>
</dbReference>
<protein>
    <submittedName>
        <fullName evidence="2">Uncharacterized protein</fullName>
    </submittedName>
</protein>
<feature type="region of interest" description="Disordered" evidence="1">
    <location>
        <begin position="535"/>
        <end position="576"/>
    </location>
</feature>
<gene>
    <name evidence="2" type="ORF">K6T50_05205</name>
</gene>